<gene>
    <name evidence="2" type="ORF">KOR34_50050</name>
</gene>
<keyword evidence="1" id="KW-0732">Signal</keyword>
<accession>A0A5C5UVL8</accession>
<feature type="signal peptide" evidence="1">
    <location>
        <begin position="1"/>
        <end position="24"/>
    </location>
</feature>
<organism evidence="2 3">
    <name type="scientific">Posidoniimonas corsicana</name>
    <dbReference type="NCBI Taxonomy" id="1938618"/>
    <lineage>
        <taxon>Bacteria</taxon>
        <taxon>Pseudomonadati</taxon>
        <taxon>Planctomycetota</taxon>
        <taxon>Planctomycetia</taxon>
        <taxon>Pirellulales</taxon>
        <taxon>Lacipirellulaceae</taxon>
        <taxon>Posidoniimonas</taxon>
    </lineage>
</organism>
<dbReference type="AlphaFoldDB" id="A0A5C5UVL8"/>
<dbReference type="Proteomes" id="UP000316714">
    <property type="component" value="Unassembled WGS sequence"/>
</dbReference>
<dbReference type="EMBL" id="SIHJ01000005">
    <property type="protein sequence ID" value="TWT30446.1"/>
    <property type="molecule type" value="Genomic_DNA"/>
</dbReference>
<evidence type="ECO:0008006" key="4">
    <source>
        <dbReference type="Google" id="ProtNLM"/>
    </source>
</evidence>
<sequence length="314" mass="33987" precursor="true">MDLQCGRRLVAACLLILGLGSPVAAGALDELVSSLPVLESGREDLTSFQARIEIAGVRGQLSWRQGEPLSAYVTSGDDRPIALLSNNRALLFDPTVPTVWMAKLARPVIGLTVADGKLSFDLGSYKPDRVGPDVLIDLPALATGDFAKAQVESHDDVDRYTYPTRSGTIELVAVFKTAPVPKLVTLSYRQLDAQEGIPFELKIDQIRVNADDTALWRIPSPQEVAAVARVNDGVDVADDDKFANVADKAFHLMGGMMESFLRIVTVREALSSQEDPPQVPYVKNWQAVRDLDDGISPALSALILLTQEPPPSES</sequence>
<comment type="caution">
    <text evidence="2">The sequence shown here is derived from an EMBL/GenBank/DDBJ whole genome shotgun (WGS) entry which is preliminary data.</text>
</comment>
<evidence type="ECO:0000256" key="1">
    <source>
        <dbReference type="SAM" id="SignalP"/>
    </source>
</evidence>
<name>A0A5C5UVL8_9BACT</name>
<feature type="chain" id="PRO_5022723143" description="Lipoprotein chaperone" evidence="1">
    <location>
        <begin position="25"/>
        <end position="314"/>
    </location>
</feature>
<reference evidence="2 3" key="1">
    <citation type="submission" date="2019-02" db="EMBL/GenBank/DDBJ databases">
        <title>Deep-cultivation of Planctomycetes and their phenomic and genomic characterization uncovers novel biology.</title>
        <authorList>
            <person name="Wiegand S."/>
            <person name="Jogler M."/>
            <person name="Boedeker C."/>
            <person name="Pinto D."/>
            <person name="Vollmers J."/>
            <person name="Rivas-Marin E."/>
            <person name="Kohn T."/>
            <person name="Peeters S.H."/>
            <person name="Heuer A."/>
            <person name="Rast P."/>
            <person name="Oberbeckmann S."/>
            <person name="Bunk B."/>
            <person name="Jeske O."/>
            <person name="Meyerdierks A."/>
            <person name="Storesund J.E."/>
            <person name="Kallscheuer N."/>
            <person name="Luecker S."/>
            <person name="Lage O.M."/>
            <person name="Pohl T."/>
            <person name="Merkel B.J."/>
            <person name="Hornburger P."/>
            <person name="Mueller R.-W."/>
            <person name="Bruemmer F."/>
            <person name="Labrenz M."/>
            <person name="Spormann A.M."/>
            <person name="Op Den Camp H."/>
            <person name="Overmann J."/>
            <person name="Amann R."/>
            <person name="Jetten M.S.M."/>
            <person name="Mascher T."/>
            <person name="Medema M.H."/>
            <person name="Devos D.P."/>
            <person name="Kaster A.-K."/>
            <person name="Ovreas L."/>
            <person name="Rohde M."/>
            <person name="Galperin M.Y."/>
            <person name="Jogler C."/>
        </authorList>
    </citation>
    <scope>NUCLEOTIDE SEQUENCE [LARGE SCALE GENOMIC DNA]</scope>
    <source>
        <strain evidence="2 3">KOR34</strain>
    </source>
</reference>
<proteinExistence type="predicted"/>
<evidence type="ECO:0000313" key="2">
    <source>
        <dbReference type="EMBL" id="TWT30446.1"/>
    </source>
</evidence>
<keyword evidence="3" id="KW-1185">Reference proteome</keyword>
<evidence type="ECO:0000313" key="3">
    <source>
        <dbReference type="Proteomes" id="UP000316714"/>
    </source>
</evidence>
<protein>
    <recommendedName>
        <fullName evidence="4">Lipoprotein chaperone</fullName>
    </recommendedName>
</protein>